<comment type="similarity">
    <text evidence="14">Belongs to the cysteine-rich repeat secretory protein family. Plasmodesmata-located proteins (PDLD) subfamily.</text>
</comment>
<keyword evidence="18" id="KW-1185">Reference proteome</keyword>
<keyword evidence="6" id="KW-0430">Lectin</keyword>
<dbReference type="InterPro" id="IPR002902">
    <property type="entry name" value="GNK2"/>
</dbReference>
<dbReference type="PANTHER" id="PTHR32080">
    <property type="entry name" value="ANTIFUNGAL PROTEIN GINKBILOBIN-2-LIKE"/>
    <property type="match status" value="1"/>
</dbReference>
<reference evidence="17" key="1">
    <citation type="submission" date="2020-05" db="EMBL/GenBank/DDBJ databases">
        <title>WGS assembly of Corymbia citriodora subspecies variegata.</title>
        <authorList>
            <person name="Barry K."/>
            <person name="Hundley H."/>
            <person name="Shu S."/>
            <person name="Jenkins J."/>
            <person name="Grimwood J."/>
            <person name="Baten A."/>
        </authorList>
    </citation>
    <scope>NUCLEOTIDE SEQUENCE</scope>
    <source>
        <strain evidence="17">CV2-018</strain>
    </source>
</reference>
<keyword evidence="5 15" id="KW-0732">Signal</keyword>
<evidence type="ECO:0000256" key="10">
    <source>
        <dbReference type="ARBA" id="ARBA00023022"/>
    </source>
</evidence>
<keyword evidence="12" id="KW-1015">Disulfide bond</keyword>
<evidence type="ECO:0000256" key="9">
    <source>
        <dbReference type="ARBA" id="ARBA00022949"/>
    </source>
</evidence>
<feature type="chain" id="PRO_5035949001" description="Gnk2-homologous domain-containing protein" evidence="15">
    <location>
        <begin position="24"/>
        <end position="132"/>
    </location>
</feature>
<evidence type="ECO:0000256" key="1">
    <source>
        <dbReference type="ARBA" id="ARBA00004251"/>
    </source>
</evidence>
<dbReference type="GO" id="GO:0005537">
    <property type="term" value="F:D-mannose binding"/>
    <property type="evidence" value="ECO:0007669"/>
    <property type="project" value="UniProtKB-KW"/>
</dbReference>
<proteinExistence type="inferred from homology"/>
<name>A0A8T0CSU0_CORYI</name>
<protein>
    <recommendedName>
        <fullName evidence="16">Gnk2-homologous domain-containing protein</fullName>
    </recommendedName>
</protein>
<keyword evidence="8" id="KW-0611">Plant defense</keyword>
<dbReference type="OrthoDB" id="1888914at2759"/>
<keyword evidence="7" id="KW-0677">Repeat</keyword>
<dbReference type="EMBL" id="MU089600">
    <property type="protein sequence ID" value="KAF7850580.1"/>
    <property type="molecule type" value="Genomic_DNA"/>
</dbReference>
<dbReference type="GO" id="GO:0042742">
    <property type="term" value="P:defense response to bacterium"/>
    <property type="evidence" value="ECO:0007669"/>
    <property type="project" value="UniProtKB-KW"/>
</dbReference>
<keyword evidence="4" id="KW-0945">Host-virus interaction</keyword>
<dbReference type="Proteomes" id="UP000806378">
    <property type="component" value="Unassembled WGS sequence"/>
</dbReference>
<evidence type="ECO:0000256" key="11">
    <source>
        <dbReference type="ARBA" id="ARBA00023035"/>
    </source>
</evidence>
<dbReference type="GO" id="GO:0009506">
    <property type="term" value="C:plasmodesma"/>
    <property type="evidence" value="ECO:0007669"/>
    <property type="project" value="UniProtKB-SubCell"/>
</dbReference>
<evidence type="ECO:0000256" key="12">
    <source>
        <dbReference type="ARBA" id="ARBA00023157"/>
    </source>
</evidence>
<evidence type="ECO:0000256" key="4">
    <source>
        <dbReference type="ARBA" id="ARBA00022581"/>
    </source>
</evidence>
<evidence type="ECO:0000256" key="5">
    <source>
        <dbReference type="ARBA" id="ARBA00022729"/>
    </source>
</evidence>
<dbReference type="Gramene" id="rna-gnl|WGS:JABURB|Cocit.L5253.1">
    <property type="protein sequence ID" value="cds-KAF7850580.1"/>
    <property type="gene ID" value="gene-BT93_L5253"/>
</dbReference>
<comment type="subcellular location">
    <subcellularLocation>
        <location evidence="13">Cell junction</location>
        <location evidence="13">Plasmodesma</location>
    </subcellularLocation>
    <subcellularLocation>
        <location evidence="1">Cell membrane</location>
        <topology evidence="1">Single-pass type I membrane protein</topology>
    </subcellularLocation>
</comment>
<keyword evidence="2" id="KW-0929">Antimicrobial</keyword>
<evidence type="ECO:0000259" key="16">
    <source>
        <dbReference type="PROSITE" id="PS51473"/>
    </source>
</evidence>
<evidence type="ECO:0000256" key="15">
    <source>
        <dbReference type="SAM" id="SignalP"/>
    </source>
</evidence>
<sequence>MMTTRSTKFLALGLLCFCYVVGSAPDMTLKNKICNAQKFMPWDSFASARGDVLNDLSANTAKNGYNYYSKAESNGESCYGHGACNGALVNADCASCMSFAKDRIKEECGQSIGAQIQLQDCRIRYENYLFSE</sequence>
<feature type="signal peptide" evidence="15">
    <location>
        <begin position="1"/>
        <end position="23"/>
    </location>
</feature>
<evidence type="ECO:0000256" key="2">
    <source>
        <dbReference type="ARBA" id="ARBA00022529"/>
    </source>
</evidence>
<keyword evidence="9" id="KW-0965">Cell junction</keyword>
<gene>
    <name evidence="17" type="ORF">BT93_L5253</name>
</gene>
<dbReference type="CDD" id="cd23509">
    <property type="entry name" value="Gnk2-like"/>
    <property type="match status" value="1"/>
</dbReference>
<feature type="domain" description="Gnk2-homologous" evidence="16">
    <location>
        <begin position="27"/>
        <end position="130"/>
    </location>
</feature>
<dbReference type="GO" id="GO:0031640">
    <property type="term" value="P:killing of cells of another organism"/>
    <property type="evidence" value="ECO:0007669"/>
    <property type="project" value="UniProtKB-KW"/>
</dbReference>
<dbReference type="Pfam" id="PF01657">
    <property type="entry name" value="Stress-antifung"/>
    <property type="match status" value="1"/>
</dbReference>
<comment type="caution">
    <text evidence="17">The sequence shown here is derived from an EMBL/GenBank/DDBJ whole genome shotgun (WGS) entry which is preliminary data.</text>
</comment>
<dbReference type="GO" id="GO:0005886">
    <property type="term" value="C:plasma membrane"/>
    <property type="evidence" value="ECO:0007669"/>
    <property type="project" value="UniProtKB-SubCell"/>
</dbReference>
<keyword evidence="3" id="KW-0295">Fungicide</keyword>
<dbReference type="GO" id="GO:0050832">
    <property type="term" value="P:defense response to fungus"/>
    <property type="evidence" value="ECO:0007669"/>
    <property type="project" value="UniProtKB-KW"/>
</dbReference>
<evidence type="ECO:0000256" key="8">
    <source>
        <dbReference type="ARBA" id="ARBA00022821"/>
    </source>
</evidence>
<dbReference type="InterPro" id="IPR038408">
    <property type="entry name" value="GNK2_sf"/>
</dbReference>
<dbReference type="Gene3D" id="3.30.430.20">
    <property type="entry name" value="Gnk2 domain, C-X8-C-X2-C motif"/>
    <property type="match status" value="1"/>
</dbReference>
<accession>A0A8T0CSU0</accession>
<keyword evidence="10" id="KW-0044">Antibiotic</keyword>
<dbReference type="PROSITE" id="PS51473">
    <property type="entry name" value="GNK2"/>
    <property type="match status" value="1"/>
</dbReference>
<evidence type="ECO:0000256" key="14">
    <source>
        <dbReference type="ARBA" id="ARBA00038393"/>
    </source>
</evidence>
<keyword evidence="11" id="KW-0465">Mannose-binding</keyword>
<evidence type="ECO:0000256" key="3">
    <source>
        <dbReference type="ARBA" id="ARBA00022577"/>
    </source>
</evidence>
<evidence type="ECO:0000313" key="17">
    <source>
        <dbReference type="EMBL" id="KAF7850580.1"/>
    </source>
</evidence>
<dbReference type="InterPro" id="IPR051378">
    <property type="entry name" value="Cell2Cell_Antifungal"/>
</dbReference>
<organism evidence="17 18">
    <name type="scientific">Corymbia citriodora subsp. variegata</name>
    <dbReference type="NCBI Taxonomy" id="360336"/>
    <lineage>
        <taxon>Eukaryota</taxon>
        <taxon>Viridiplantae</taxon>
        <taxon>Streptophyta</taxon>
        <taxon>Embryophyta</taxon>
        <taxon>Tracheophyta</taxon>
        <taxon>Spermatophyta</taxon>
        <taxon>Magnoliopsida</taxon>
        <taxon>eudicotyledons</taxon>
        <taxon>Gunneridae</taxon>
        <taxon>Pentapetalae</taxon>
        <taxon>rosids</taxon>
        <taxon>malvids</taxon>
        <taxon>Myrtales</taxon>
        <taxon>Myrtaceae</taxon>
        <taxon>Myrtoideae</taxon>
        <taxon>Eucalypteae</taxon>
        <taxon>Corymbia</taxon>
    </lineage>
</organism>
<evidence type="ECO:0000256" key="7">
    <source>
        <dbReference type="ARBA" id="ARBA00022737"/>
    </source>
</evidence>
<evidence type="ECO:0000256" key="13">
    <source>
        <dbReference type="ARBA" id="ARBA00024184"/>
    </source>
</evidence>
<evidence type="ECO:0000313" key="18">
    <source>
        <dbReference type="Proteomes" id="UP000806378"/>
    </source>
</evidence>
<dbReference type="PANTHER" id="PTHR32080:SF54">
    <property type="entry name" value="GNK2-HOMOLOGOUS DOMAIN-CONTAINING PROTEIN"/>
    <property type="match status" value="1"/>
</dbReference>
<dbReference type="AlphaFoldDB" id="A0A8T0CSU0"/>
<evidence type="ECO:0000256" key="6">
    <source>
        <dbReference type="ARBA" id="ARBA00022734"/>
    </source>
</evidence>